<dbReference type="InterPro" id="IPR011047">
    <property type="entry name" value="Quinoprotein_ADH-like_sf"/>
</dbReference>
<dbReference type="InterPro" id="IPR015943">
    <property type="entry name" value="WD40/YVTN_repeat-like_dom_sf"/>
</dbReference>
<dbReference type="AlphaFoldDB" id="A0A815TZR6"/>
<evidence type="ECO:0000259" key="9">
    <source>
        <dbReference type="Pfam" id="PF23726"/>
    </source>
</evidence>
<dbReference type="EMBL" id="CAJNOV010013144">
    <property type="protein sequence ID" value="CAF1511669.1"/>
    <property type="molecule type" value="Genomic_DNA"/>
</dbReference>
<evidence type="ECO:0000256" key="2">
    <source>
        <dbReference type="ARBA" id="ARBA00007453"/>
    </source>
</evidence>
<evidence type="ECO:0000259" key="8">
    <source>
        <dbReference type="Pfam" id="PF10433"/>
    </source>
</evidence>
<dbReference type="GO" id="GO:0003676">
    <property type="term" value="F:nucleic acid binding"/>
    <property type="evidence" value="ECO:0007669"/>
    <property type="project" value="InterPro"/>
</dbReference>
<comment type="pathway">
    <text evidence="6">Protein modification; protein ubiquitination.</text>
</comment>
<feature type="domain" description="RSE1/DDB1/CPSF1 first beta-propeller" evidence="8">
    <location>
        <begin position="17"/>
        <end position="369"/>
    </location>
</feature>
<dbReference type="Pfam" id="PF10433">
    <property type="entry name" value="Beta-prop_RSE1_1st"/>
    <property type="match status" value="1"/>
</dbReference>
<evidence type="ECO:0000256" key="1">
    <source>
        <dbReference type="ARBA" id="ARBA00004123"/>
    </source>
</evidence>
<comment type="caution">
    <text evidence="10">The sequence shown here is derived from an EMBL/GenBank/DDBJ whole genome shotgun (WGS) entry which is preliminary data.</text>
</comment>
<dbReference type="Gene3D" id="2.130.10.10">
    <property type="entry name" value="YVTN repeat-like/Quinoprotein amine dehydrogenase"/>
    <property type="match status" value="3"/>
</dbReference>
<comment type="subcellular location">
    <subcellularLocation>
        <location evidence="1 6">Nucleus</location>
    </subcellularLocation>
</comment>
<dbReference type="GO" id="GO:0043161">
    <property type="term" value="P:proteasome-mediated ubiquitin-dependent protein catabolic process"/>
    <property type="evidence" value="ECO:0007669"/>
    <property type="project" value="UniProtKB-UniRule"/>
</dbReference>
<evidence type="ECO:0000256" key="6">
    <source>
        <dbReference type="RuleBase" id="RU368023"/>
    </source>
</evidence>
<protein>
    <recommendedName>
        <fullName evidence="3 6">DNA damage-binding protein 1</fullName>
    </recommendedName>
    <alternativeName>
        <fullName evidence="5 6">Damage-specific DNA-binding protein 1</fullName>
    </alternativeName>
</protein>
<comment type="domain">
    <text evidence="6">The core of the protein consists of three WD40 beta-propeller domains.</text>
</comment>
<evidence type="ECO:0000256" key="4">
    <source>
        <dbReference type="ARBA" id="ARBA00023242"/>
    </source>
</evidence>
<dbReference type="InterPro" id="IPR050358">
    <property type="entry name" value="RSE1/DDB1/CFT1"/>
</dbReference>
<keyword evidence="6" id="KW-0234">DNA repair</keyword>
<dbReference type="InterPro" id="IPR018846">
    <property type="entry name" value="Beta-prop_RSE1/DDB1/CPSF1_1st"/>
</dbReference>
<evidence type="ECO:0000313" key="10">
    <source>
        <dbReference type="EMBL" id="CAF1511669.1"/>
    </source>
</evidence>
<comment type="function">
    <text evidence="6">Component of complexes involved in DNA repair and protein ubiquitination. May play a role in the regulation of the circadian clock.</text>
</comment>
<organism evidence="10 11">
    <name type="scientific">Rotaria magnacalcarata</name>
    <dbReference type="NCBI Taxonomy" id="392030"/>
    <lineage>
        <taxon>Eukaryota</taxon>
        <taxon>Metazoa</taxon>
        <taxon>Spiralia</taxon>
        <taxon>Gnathifera</taxon>
        <taxon>Rotifera</taxon>
        <taxon>Eurotatoria</taxon>
        <taxon>Bdelloidea</taxon>
        <taxon>Philodinida</taxon>
        <taxon>Philodinidae</taxon>
        <taxon>Rotaria</taxon>
    </lineage>
</organism>
<feature type="domain" description="RSE1/DDB1/CPSF1 C-terminal" evidence="7">
    <location>
        <begin position="808"/>
        <end position="1120"/>
    </location>
</feature>
<evidence type="ECO:0000256" key="5">
    <source>
        <dbReference type="ARBA" id="ARBA00031668"/>
    </source>
</evidence>
<dbReference type="Pfam" id="PF23726">
    <property type="entry name" value="Beta-prop_RSE1_2nd"/>
    <property type="match status" value="1"/>
</dbReference>
<dbReference type="GO" id="GO:0006281">
    <property type="term" value="P:DNA repair"/>
    <property type="evidence" value="ECO:0007669"/>
    <property type="project" value="UniProtKB-KW"/>
</dbReference>
<dbReference type="InterPro" id="IPR004871">
    <property type="entry name" value="RSE1/DDB1/CPSF1_C"/>
</dbReference>
<dbReference type="Pfam" id="PF03178">
    <property type="entry name" value="CPSF_A"/>
    <property type="match status" value="1"/>
</dbReference>
<keyword evidence="4 6" id="KW-0539">Nucleus</keyword>
<dbReference type="GO" id="GO:0016567">
    <property type="term" value="P:protein ubiquitination"/>
    <property type="evidence" value="ECO:0007669"/>
    <property type="project" value="UniProtKB-UniRule"/>
</dbReference>
<proteinExistence type="inferred from homology"/>
<evidence type="ECO:0000256" key="3">
    <source>
        <dbReference type="ARBA" id="ARBA00014577"/>
    </source>
</evidence>
<dbReference type="GO" id="GO:0005634">
    <property type="term" value="C:nucleus"/>
    <property type="evidence" value="ECO:0007669"/>
    <property type="project" value="UniProtKB-SubCell"/>
</dbReference>
<reference evidence="10" key="1">
    <citation type="submission" date="2021-02" db="EMBL/GenBank/DDBJ databases">
        <authorList>
            <person name="Nowell W R."/>
        </authorList>
    </citation>
    <scope>NUCLEOTIDE SEQUENCE</scope>
</reference>
<accession>A0A815TZR6</accession>
<dbReference type="Gene3D" id="1.10.150.910">
    <property type="match status" value="1"/>
</dbReference>
<dbReference type="Proteomes" id="UP000663855">
    <property type="component" value="Unassembled WGS sequence"/>
</dbReference>
<keyword evidence="6" id="KW-0227">DNA damage</keyword>
<gene>
    <name evidence="10" type="ORF">CJN711_LOCUS27860</name>
</gene>
<dbReference type="InterPro" id="IPR058543">
    <property type="entry name" value="Beta-prop_RSE1/DDB1/CPSF1_2nd"/>
</dbReference>
<dbReference type="PANTHER" id="PTHR10644">
    <property type="entry name" value="DNA REPAIR/RNA PROCESSING CPSF FAMILY"/>
    <property type="match status" value="1"/>
</dbReference>
<evidence type="ECO:0000259" key="7">
    <source>
        <dbReference type="Pfam" id="PF03178"/>
    </source>
</evidence>
<sequence length="1159" mass="131666">MAATNYVVTVQRPTLVTALATGYFTSPTEFNLIVAKNTHFEIYIIGSEGLKLVKDVCLYGRINILKCFRLSNMNEDVMFILTEKNHGMILDCRKADNDQYEILTKYHGLLKDTGRRSIRSPICTIDTKHGLILLRLLEGIIKVIYLKDLCSIETSSKTLEAYNIKIDEQNIIDIQFLTDHQKPTFIILHTRKPEWYYLSDTEPEEYFLHTYEIDLKERVLSRLSWKEKITISEASFLIPIGKYEFSCIVIGRNSIGIWKENGQRLNVESPLLEETTSLISYCPIEDDRRYLISDDRGRLYALILEGNTQDENSTITITDMKLNLLGETSISQYIVYLDNNVAFIGSYFGDSQLIRLLSEPQNGSQLQMLESYTNLGPILDMCLIDLLRHDRQLVTCSGNSKDSSLRFIRTGIGIHEHASIDLRNIKGIWALKIDNQFDNHLVVAFFDQTRLFHLQNDEIEEIELPAFDFQHQTLCCTNVTSNQYIQITTYSIRLIGNNGQDLFVEWRNENNEITVASSNTTQCVCASGNQLFYFEIGPASLNEISKCQLPYNIACLDVTPINSRDERSNLCVIGLWTQISVWICRLPTLDILHQESLTSDTLPRSVVMITFDSQPYVFVSLADGPIVYFLLDVEQGLLYERKKVPLGTKPTTLTICQHTDLSSTSNNTSTSRTVLFACSDHPSVISSSNNKLVFSSVNLREIVCMCSFNSEYYGPSLTLVTDMSVILGRIDDIQKLHVRSLGLGEAVQRIDYLDEEKIYIILTHYMDTYKNDSSVPISQQAYQRIDCTTTIEKIKDVTQQQFDDMFDSIVILDQHTHEAHASVRLLNSEAATSLCVITFTEDPTMPYIAVGTTIVLDDEDTPRSGRVVLFRYMNGQMTMIAEKEVNGPPFRMLPFQGKLLVAIGNSVRLYKFSLENHELIQLAKTSVDYVECLQLKVKDDFILFGDLMKSLTVLRYNADEKKFENIANDPRPQWTKACEFIDDDTFLCAEDGGNLVSCHKNSGSTKEQERNILNELGLYHLGEEINLFRRGSLVTQHAPESSIAIDTCILMGAISGYIGLLLQLPPPLYQLLMSLQLVLAEYVPSVGKIEHGTWRSFESDERSDVSCGFVDGDLIETYLDLPKTVQQKLIKDLHGENNVQLNTSVEELVKIIEELARIH</sequence>
<comment type="subunit">
    <text evidence="6">Component of the UV-DDB complex.</text>
</comment>
<feature type="domain" description="RSE1/DDB1/CPSF1 second beta-propeller" evidence="9">
    <location>
        <begin position="414"/>
        <end position="728"/>
    </location>
</feature>
<dbReference type="SUPFAM" id="SSF50998">
    <property type="entry name" value="Quinoprotein alcohol dehydrogenase-like"/>
    <property type="match status" value="1"/>
</dbReference>
<evidence type="ECO:0000313" key="11">
    <source>
        <dbReference type="Proteomes" id="UP000663855"/>
    </source>
</evidence>
<name>A0A815TZR6_9BILA</name>
<comment type="similarity">
    <text evidence="2 6">Belongs to the DDB1 family.</text>
</comment>